<sequence>MDVDGLPASPAGSQAAPPPPGGRRGRRAPLRGTRREGAAARPEAWRRRLSVPTAGCRRPRRPVPAPSGSTPPSRSSRRQRPRGGSWSPCRASPRPSPPPARRGAGCASAGRTTASGPARTPRSGTAPSGGADVPFFQEGAPPAGLVREATFEYCFSYAAPVINMRRYLDWLTESLGALPGVRLQQRHLAGPADVAVLAANSGADVVVNCLGLGAGAVFGDAAVHAVRGDLVYVLAPGAAARHGLAHVSDEDAPSGLLTYAVPQGEGVVALAGTLRPLGAEELEDGYSVREDAVRDGEVAASIAARVAAAFPGAVLPAAPRGAAGAPVVVGRWSGARPQRHGGVRLEREDLQPPGAPAARLVHNYGHGGSGVVTSWGCAAEVCALAAEALGAAGAGGLRARALPSALAPLAVESVRAAGGAALARAVAEGAAGRVAAR</sequence>
<feature type="region of interest" description="Disordered" evidence="5">
    <location>
        <begin position="1"/>
        <end position="135"/>
    </location>
</feature>
<dbReference type="InterPro" id="IPR006181">
    <property type="entry name" value="D-amino_acid_oxidase_CS"/>
</dbReference>
<evidence type="ECO:0000313" key="7">
    <source>
        <dbReference type="Proteomes" id="UP001189429"/>
    </source>
</evidence>
<comment type="cofactor">
    <cofactor evidence="1">
        <name>FAD</name>
        <dbReference type="ChEBI" id="CHEBI:57692"/>
    </cofactor>
</comment>
<name>A0ABN9WTY9_9DINO</name>
<evidence type="ECO:0000256" key="1">
    <source>
        <dbReference type="ARBA" id="ARBA00001974"/>
    </source>
</evidence>
<evidence type="ECO:0000256" key="2">
    <source>
        <dbReference type="ARBA" id="ARBA00022630"/>
    </source>
</evidence>
<dbReference type="Gene3D" id="3.40.50.720">
    <property type="entry name" value="NAD(P)-binding Rossmann-like Domain"/>
    <property type="match status" value="2"/>
</dbReference>
<reference evidence="6" key="1">
    <citation type="submission" date="2023-10" db="EMBL/GenBank/DDBJ databases">
        <authorList>
            <person name="Chen Y."/>
            <person name="Shah S."/>
            <person name="Dougan E. K."/>
            <person name="Thang M."/>
            <person name="Chan C."/>
        </authorList>
    </citation>
    <scope>NUCLEOTIDE SEQUENCE [LARGE SCALE GENOMIC DNA]</scope>
</reference>
<feature type="compositionally biased region" description="Low complexity" evidence="5">
    <location>
        <begin position="82"/>
        <end position="93"/>
    </location>
</feature>
<protein>
    <recommendedName>
        <fullName evidence="8">FAD dependent oxidoreductase domain-containing protein</fullName>
    </recommendedName>
</protein>
<feature type="compositionally biased region" description="Low complexity" evidence="5">
    <location>
        <begin position="1"/>
        <end position="15"/>
    </location>
</feature>
<accession>A0ABN9WTY9</accession>
<evidence type="ECO:0000256" key="3">
    <source>
        <dbReference type="ARBA" id="ARBA00022827"/>
    </source>
</evidence>
<evidence type="ECO:0000256" key="4">
    <source>
        <dbReference type="ARBA" id="ARBA00023002"/>
    </source>
</evidence>
<dbReference type="PROSITE" id="PS00677">
    <property type="entry name" value="DAO"/>
    <property type="match status" value="1"/>
</dbReference>
<evidence type="ECO:0000313" key="6">
    <source>
        <dbReference type="EMBL" id="CAK0888623.1"/>
    </source>
</evidence>
<dbReference type="SUPFAM" id="SSF51971">
    <property type="entry name" value="Nucleotide-binding domain"/>
    <property type="match status" value="1"/>
</dbReference>
<dbReference type="Proteomes" id="UP001189429">
    <property type="component" value="Unassembled WGS sequence"/>
</dbReference>
<dbReference type="PANTHER" id="PTHR11530">
    <property type="entry name" value="D-AMINO ACID OXIDASE"/>
    <property type="match status" value="1"/>
</dbReference>
<feature type="non-terminal residue" evidence="6">
    <location>
        <position position="437"/>
    </location>
</feature>
<proteinExistence type="predicted"/>
<organism evidence="6 7">
    <name type="scientific">Prorocentrum cordatum</name>
    <dbReference type="NCBI Taxonomy" id="2364126"/>
    <lineage>
        <taxon>Eukaryota</taxon>
        <taxon>Sar</taxon>
        <taxon>Alveolata</taxon>
        <taxon>Dinophyceae</taxon>
        <taxon>Prorocentrales</taxon>
        <taxon>Prorocentraceae</taxon>
        <taxon>Prorocentrum</taxon>
    </lineage>
</organism>
<evidence type="ECO:0008006" key="8">
    <source>
        <dbReference type="Google" id="ProtNLM"/>
    </source>
</evidence>
<dbReference type="PANTHER" id="PTHR11530:SF11">
    <property type="entry name" value="D-ASPARTATE OXIDASE"/>
    <property type="match status" value="1"/>
</dbReference>
<comment type="caution">
    <text evidence="6">The sequence shown here is derived from an EMBL/GenBank/DDBJ whole genome shotgun (WGS) entry which is preliminary data.</text>
</comment>
<keyword evidence="7" id="KW-1185">Reference proteome</keyword>
<keyword evidence="4" id="KW-0560">Oxidoreductase</keyword>
<keyword evidence="3" id="KW-0274">FAD</keyword>
<keyword evidence="2" id="KW-0285">Flavoprotein</keyword>
<gene>
    <name evidence="6" type="ORF">PCOR1329_LOCUS69377</name>
</gene>
<feature type="compositionally biased region" description="Basic and acidic residues" evidence="5">
    <location>
        <begin position="33"/>
        <end position="46"/>
    </location>
</feature>
<evidence type="ECO:0000256" key="5">
    <source>
        <dbReference type="SAM" id="MobiDB-lite"/>
    </source>
</evidence>
<dbReference type="InterPro" id="IPR023209">
    <property type="entry name" value="DAO"/>
</dbReference>
<dbReference type="EMBL" id="CAUYUJ010019104">
    <property type="protein sequence ID" value="CAK0888623.1"/>
    <property type="molecule type" value="Genomic_DNA"/>
</dbReference>
<feature type="compositionally biased region" description="Low complexity" evidence="5">
    <location>
        <begin position="101"/>
        <end position="116"/>
    </location>
</feature>